<organism evidence="1 2">
    <name type="scientific">Cichlidogyrus casuarinus</name>
    <dbReference type="NCBI Taxonomy" id="1844966"/>
    <lineage>
        <taxon>Eukaryota</taxon>
        <taxon>Metazoa</taxon>
        <taxon>Spiralia</taxon>
        <taxon>Lophotrochozoa</taxon>
        <taxon>Platyhelminthes</taxon>
        <taxon>Monogenea</taxon>
        <taxon>Monopisthocotylea</taxon>
        <taxon>Dactylogyridea</taxon>
        <taxon>Ancyrocephalidae</taxon>
        <taxon>Cichlidogyrus</taxon>
    </lineage>
</organism>
<sequence length="262" mass="30998">MQVFYLVNQIASFVNILLEDFTNYPKAFFLPLQGVLSLIMEKFPQIKLVSSVKLEHAPWHSFQLSYSVESISSNQEHLLPTMEMVCDTISDFIQMDNFWQEGHEPNLTKLSEVLSRVTMQSSCSSERQIDQREEAAPAEEIVVRKTGLPQTGIDAIFYFSNLKRRNRMNILYFCPVDTEPENYFNLVRINRNQWNRCEKPVFLFSPVGIVAIDCRQIKSKNSQFYNLSDWYFDYMRFQALKTIEIFRIFRLNCAFKRYTYFL</sequence>
<comment type="caution">
    <text evidence="1">The sequence shown here is derived from an EMBL/GenBank/DDBJ whole genome shotgun (WGS) entry which is preliminary data.</text>
</comment>
<gene>
    <name evidence="1" type="ORF">Ciccas_013645</name>
</gene>
<evidence type="ECO:0000313" key="2">
    <source>
        <dbReference type="Proteomes" id="UP001626550"/>
    </source>
</evidence>
<proteinExistence type="predicted"/>
<dbReference type="EMBL" id="JBJKFK010006386">
    <property type="protein sequence ID" value="KAL3307831.1"/>
    <property type="molecule type" value="Genomic_DNA"/>
</dbReference>
<evidence type="ECO:0000313" key="1">
    <source>
        <dbReference type="EMBL" id="KAL3307831.1"/>
    </source>
</evidence>
<reference evidence="1 2" key="1">
    <citation type="submission" date="2024-11" db="EMBL/GenBank/DDBJ databases">
        <title>Adaptive evolution of stress response genes in parasites aligns with host niche diversity.</title>
        <authorList>
            <person name="Hahn C."/>
            <person name="Resl P."/>
        </authorList>
    </citation>
    <scope>NUCLEOTIDE SEQUENCE [LARGE SCALE GENOMIC DNA]</scope>
    <source>
        <strain evidence="1">EGGRZ-B1_66</strain>
        <tissue evidence="1">Body</tissue>
    </source>
</reference>
<keyword evidence="2" id="KW-1185">Reference proteome</keyword>
<name>A0ABD2PK19_9PLAT</name>
<dbReference type="Proteomes" id="UP001626550">
    <property type="component" value="Unassembled WGS sequence"/>
</dbReference>
<protein>
    <submittedName>
        <fullName evidence="1">Uncharacterized protein</fullName>
    </submittedName>
</protein>
<accession>A0ABD2PK19</accession>
<dbReference type="AlphaFoldDB" id="A0ABD2PK19"/>